<dbReference type="InterPro" id="IPR003669">
    <property type="entry name" value="Thymidylate_synthase_ThyX"/>
</dbReference>
<gene>
    <name evidence="1" type="ORF">AVDCRST_MAG63-2824</name>
</gene>
<dbReference type="EC" id="2.1.1.148" evidence="1"/>
<accession>A0A6J4J2L2</accession>
<reference evidence="1" key="1">
    <citation type="submission" date="2020-02" db="EMBL/GenBank/DDBJ databases">
        <authorList>
            <person name="Meier V. D."/>
        </authorList>
    </citation>
    <scope>NUCLEOTIDE SEQUENCE</scope>
    <source>
        <strain evidence="1">AVDCRST_MAG63</strain>
    </source>
</reference>
<dbReference type="SUPFAM" id="SSF69796">
    <property type="entry name" value="Thymidylate synthase-complementing protein Thy1"/>
    <property type="match status" value="1"/>
</dbReference>
<sequence>MLSRNSSSSRALPIEKMILRVLDEPVIPVWWGRHQPGMQAEQEISARERDTAIRLWLDTRNVAAYNASRMASLKTHRRVVARLNKLGYACDVDPALAALGDDGENEEQVGLLLHKQVPNRMLEPWMWITVIVSATEWGNFFALRCHPDAQPEIQKIAYLMRDAYRESTPSAVADGDWHLPYLQEDEAGLDLETKKAVSVARCARVSYLTHAGVREIGKDLELFDRLRSGSGSGHWSPFEHVAQAASEPVRSGNFVGWLQYRKQFPAENQAP</sequence>
<proteinExistence type="predicted"/>
<keyword evidence="1" id="KW-0808">Transferase</keyword>
<dbReference type="GO" id="GO:0050797">
    <property type="term" value="F:thymidylate synthase (FAD) activity"/>
    <property type="evidence" value="ECO:0007669"/>
    <property type="project" value="UniProtKB-EC"/>
</dbReference>
<dbReference type="Gene3D" id="3.30.1360.170">
    <property type="match status" value="1"/>
</dbReference>
<dbReference type="EMBL" id="CADCTO010000370">
    <property type="protein sequence ID" value="CAA9268729.1"/>
    <property type="molecule type" value="Genomic_DNA"/>
</dbReference>
<dbReference type="Pfam" id="PF02511">
    <property type="entry name" value="Thy1"/>
    <property type="match status" value="1"/>
</dbReference>
<protein>
    <submittedName>
        <fullName evidence="1">Thymidylate synthase ThyX</fullName>
        <ecNumber evidence="1">2.1.1.148</ecNumber>
    </submittedName>
</protein>
<organism evidence="1">
    <name type="scientific">uncultured Armatimonadetes bacterium</name>
    <dbReference type="NCBI Taxonomy" id="157466"/>
    <lineage>
        <taxon>Bacteria</taxon>
        <taxon>Bacillati</taxon>
        <taxon>Armatimonadota</taxon>
        <taxon>environmental samples</taxon>
    </lineage>
</organism>
<dbReference type="InterPro" id="IPR036098">
    <property type="entry name" value="Thymidylate_synthase_ThyX_sf"/>
</dbReference>
<dbReference type="GO" id="GO:0050660">
    <property type="term" value="F:flavin adenine dinucleotide binding"/>
    <property type="evidence" value="ECO:0007669"/>
    <property type="project" value="InterPro"/>
</dbReference>
<evidence type="ECO:0000313" key="1">
    <source>
        <dbReference type="EMBL" id="CAA9268729.1"/>
    </source>
</evidence>
<dbReference type="GO" id="GO:0032259">
    <property type="term" value="P:methylation"/>
    <property type="evidence" value="ECO:0007669"/>
    <property type="project" value="UniProtKB-KW"/>
</dbReference>
<name>A0A6J4J2L2_9BACT</name>
<dbReference type="AlphaFoldDB" id="A0A6J4J2L2"/>
<dbReference type="GO" id="GO:0006231">
    <property type="term" value="P:dTMP biosynthetic process"/>
    <property type="evidence" value="ECO:0007669"/>
    <property type="project" value="InterPro"/>
</dbReference>
<keyword evidence="1" id="KW-0489">Methyltransferase</keyword>